<comment type="caution">
    <text evidence="1">The sequence shown here is derived from an EMBL/GenBank/DDBJ whole genome shotgun (WGS) entry which is preliminary data.</text>
</comment>
<dbReference type="AlphaFoldDB" id="A0A498HTV1"/>
<proteinExistence type="predicted"/>
<sequence>MFGMRRTERESCSVLRLVIGQIEALQNTKKERPRGYIITIRSNLERRCRAEVHREATRKRMRRKVEKGRCKAEEVHSGREEKMIVRTRGIFVLKCYKFVFHGGGTSPSGGGGGTKNHPKLVPWNSAFHLF</sequence>
<name>A0A498HTV1_MALDO</name>
<keyword evidence="2" id="KW-1185">Reference proteome</keyword>
<accession>A0A498HTV1</accession>
<protein>
    <submittedName>
        <fullName evidence="1">Uncharacterized protein</fullName>
    </submittedName>
</protein>
<evidence type="ECO:0000313" key="2">
    <source>
        <dbReference type="Proteomes" id="UP000290289"/>
    </source>
</evidence>
<organism evidence="1 2">
    <name type="scientific">Malus domestica</name>
    <name type="common">Apple</name>
    <name type="synonym">Pyrus malus</name>
    <dbReference type="NCBI Taxonomy" id="3750"/>
    <lineage>
        <taxon>Eukaryota</taxon>
        <taxon>Viridiplantae</taxon>
        <taxon>Streptophyta</taxon>
        <taxon>Embryophyta</taxon>
        <taxon>Tracheophyta</taxon>
        <taxon>Spermatophyta</taxon>
        <taxon>Magnoliopsida</taxon>
        <taxon>eudicotyledons</taxon>
        <taxon>Gunneridae</taxon>
        <taxon>Pentapetalae</taxon>
        <taxon>rosids</taxon>
        <taxon>fabids</taxon>
        <taxon>Rosales</taxon>
        <taxon>Rosaceae</taxon>
        <taxon>Amygdaloideae</taxon>
        <taxon>Maleae</taxon>
        <taxon>Malus</taxon>
    </lineage>
</organism>
<dbReference type="Proteomes" id="UP000290289">
    <property type="component" value="Chromosome 15"/>
</dbReference>
<reference evidence="1 2" key="1">
    <citation type="submission" date="2018-10" db="EMBL/GenBank/DDBJ databases">
        <title>A high-quality apple genome assembly.</title>
        <authorList>
            <person name="Hu J."/>
        </authorList>
    </citation>
    <scope>NUCLEOTIDE SEQUENCE [LARGE SCALE GENOMIC DNA]</scope>
    <source>
        <strain evidence="2">cv. HFTH1</strain>
        <tissue evidence="1">Young leaf</tissue>
    </source>
</reference>
<gene>
    <name evidence="1" type="ORF">DVH24_029729</name>
</gene>
<evidence type="ECO:0000313" key="1">
    <source>
        <dbReference type="EMBL" id="RXH75008.1"/>
    </source>
</evidence>
<dbReference type="EMBL" id="RDQH01000341">
    <property type="protein sequence ID" value="RXH75008.1"/>
    <property type="molecule type" value="Genomic_DNA"/>
</dbReference>